<dbReference type="InterPro" id="IPR000086">
    <property type="entry name" value="NUDIX_hydrolase_dom"/>
</dbReference>
<dbReference type="Pfam" id="PF00293">
    <property type="entry name" value="NUDIX"/>
    <property type="match status" value="1"/>
</dbReference>
<evidence type="ECO:0000259" key="2">
    <source>
        <dbReference type="PROSITE" id="PS51462"/>
    </source>
</evidence>
<reference evidence="3 4" key="1">
    <citation type="submission" date="2018-06" db="EMBL/GenBank/DDBJ databases">
        <title>Genomic Encyclopedia of Type Strains, Phase IV (KMG-IV): sequencing the most valuable type-strain genomes for metagenomic binning, comparative biology and taxonomic classification.</title>
        <authorList>
            <person name="Goeker M."/>
        </authorList>
    </citation>
    <scope>NUCLEOTIDE SEQUENCE [LARGE SCALE GENOMIC DNA]</scope>
    <source>
        <strain evidence="3 4">DSM 18048</strain>
    </source>
</reference>
<dbReference type="PROSITE" id="PS51462">
    <property type="entry name" value="NUDIX"/>
    <property type="match status" value="1"/>
</dbReference>
<dbReference type="GO" id="GO:0016787">
    <property type="term" value="F:hydrolase activity"/>
    <property type="evidence" value="ECO:0007669"/>
    <property type="project" value="UniProtKB-KW"/>
</dbReference>
<keyword evidence="4" id="KW-1185">Reference proteome</keyword>
<proteinExistence type="predicted"/>
<comment type="caution">
    <text evidence="3">The sequence shown here is derived from an EMBL/GenBank/DDBJ whole genome shotgun (WGS) entry which is preliminary data.</text>
</comment>
<dbReference type="PROSITE" id="PS00893">
    <property type="entry name" value="NUDIX_BOX"/>
    <property type="match status" value="1"/>
</dbReference>
<gene>
    <name evidence="3" type="ORF">DES52_102150</name>
</gene>
<dbReference type="EMBL" id="QJSX01000002">
    <property type="protein sequence ID" value="PYE55785.1"/>
    <property type="molecule type" value="Genomic_DNA"/>
</dbReference>
<evidence type="ECO:0000313" key="4">
    <source>
        <dbReference type="Proteomes" id="UP000248326"/>
    </source>
</evidence>
<organism evidence="3 4">
    <name type="scientific">Deinococcus yavapaiensis KR-236</name>
    <dbReference type="NCBI Taxonomy" id="694435"/>
    <lineage>
        <taxon>Bacteria</taxon>
        <taxon>Thermotogati</taxon>
        <taxon>Deinococcota</taxon>
        <taxon>Deinococci</taxon>
        <taxon>Deinococcales</taxon>
        <taxon>Deinococcaceae</taxon>
        <taxon>Deinococcus</taxon>
    </lineage>
</organism>
<dbReference type="RefSeq" id="WP_110885334.1">
    <property type="nucleotide sequence ID" value="NZ_QJSX01000002.1"/>
</dbReference>
<dbReference type="OrthoDB" id="9804563at2"/>
<dbReference type="SUPFAM" id="SSF55811">
    <property type="entry name" value="Nudix"/>
    <property type="match status" value="1"/>
</dbReference>
<accession>A0A318SEY2</accession>
<protein>
    <submittedName>
        <fullName evidence="3">ADP-ribose pyrophosphatase YjhB (NUDIX family)</fullName>
    </submittedName>
</protein>
<dbReference type="AlphaFoldDB" id="A0A318SEY2"/>
<evidence type="ECO:0000256" key="1">
    <source>
        <dbReference type="ARBA" id="ARBA00022801"/>
    </source>
</evidence>
<dbReference type="Proteomes" id="UP000248326">
    <property type="component" value="Unassembled WGS sequence"/>
</dbReference>
<feature type="domain" description="Nudix hydrolase" evidence="2">
    <location>
        <begin position="40"/>
        <end position="174"/>
    </location>
</feature>
<evidence type="ECO:0000313" key="3">
    <source>
        <dbReference type="EMBL" id="PYE55785.1"/>
    </source>
</evidence>
<dbReference type="Gene3D" id="3.90.79.10">
    <property type="entry name" value="Nucleoside Triphosphate Pyrophosphohydrolase"/>
    <property type="match status" value="1"/>
</dbReference>
<name>A0A318SEY2_9DEIO</name>
<keyword evidence="1" id="KW-0378">Hydrolase</keyword>
<dbReference type="InterPro" id="IPR020084">
    <property type="entry name" value="NUDIX_hydrolase_CS"/>
</dbReference>
<dbReference type="InterPro" id="IPR015797">
    <property type="entry name" value="NUDIX_hydrolase-like_dom_sf"/>
</dbReference>
<sequence>MTNEDLARAFLAAHPTFDGWEEAWRSVPLAFRVGLTHDLPPRDVIASVRAVVSKGRDVLLVRAEVPILTVGGRPEAGETLEEGLIREIAEETGWLARPIGVIAFIHALHLDEQRPSWGRPAPHFIDVVFAAEAANFEPSRLHLGEWPCEFVPIEQAARHGLHPIDLAFLKAASALRRDSP</sequence>